<reference evidence="1 2" key="1">
    <citation type="submission" date="2019-03" db="EMBL/GenBank/DDBJ databases">
        <title>Genomic Encyclopedia of Archaeal and Bacterial Type Strains, Phase II (KMG-II): from individual species to whole genera.</title>
        <authorList>
            <person name="Goeker M."/>
        </authorList>
    </citation>
    <scope>NUCLEOTIDE SEQUENCE [LARGE SCALE GENOMIC DNA]</scope>
    <source>
        <strain evidence="1 2">DSM 45499</strain>
    </source>
</reference>
<evidence type="ECO:0000313" key="2">
    <source>
        <dbReference type="Proteomes" id="UP000294927"/>
    </source>
</evidence>
<dbReference type="RefSeq" id="WP_166663964.1">
    <property type="nucleotide sequence ID" value="NZ_SOCP01000002.1"/>
</dbReference>
<dbReference type="SUPFAM" id="SSF53335">
    <property type="entry name" value="S-adenosyl-L-methionine-dependent methyltransferases"/>
    <property type="match status" value="1"/>
</dbReference>
<keyword evidence="2" id="KW-1185">Reference proteome</keyword>
<evidence type="ECO:0000313" key="1">
    <source>
        <dbReference type="EMBL" id="TDV56401.1"/>
    </source>
</evidence>
<protein>
    <submittedName>
        <fullName evidence="1">Methyltransferase family protein</fullName>
    </submittedName>
</protein>
<comment type="caution">
    <text evidence="1">The sequence shown here is derived from an EMBL/GenBank/DDBJ whole genome shotgun (WGS) entry which is preliminary data.</text>
</comment>
<dbReference type="GO" id="GO:0008168">
    <property type="term" value="F:methyltransferase activity"/>
    <property type="evidence" value="ECO:0007669"/>
    <property type="project" value="UniProtKB-KW"/>
</dbReference>
<name>A0A4V3FUT2_9PSEU</name>
<organism evidence="1 2">
    <name type="scientific">Actinophytocola oryzae</name>
    <dbReference type="NCBI Taxonomy" id="502181"/>
    <lineage>
        <taxon>Bacteria</taxon>
        <taxon>Bacillati</taxon>
        <taxon>Actinomycetota</taxon>
        <taxon>Actinomycetes</taxon>
        <taxon>Pseudonocardiales</taxon>
        <taxon>Pseudonocardiaceae</taxon>
    </lineage>
</organism>
<dbReference type="InterPro" id="IPR029063">
    <property type="entry name" value="SAM-dependent_MTases_sf"/>
</dbReference>
<keyword evidence="1" id="KW-0489">Methyltransferase</keyword>
<dbReference type="Pfam" id="PF13489">
    <property type="entry name" value="Methyltransf_23"/>
    <property type="match status" value="1"/>
</dbReference>
<keyword evidence="1" id="KW-0808">Transferase</keyword>
<dbReference type="Proteomes" id="UP000294927">
    <property type="component" value="Unassembled WGS sequence"/>
</dbReference>
<dbReference type="GO" id="GO:0032259">
    <property type="term" value="P:methylation"/>
    <property type="evidence" value="ECO:0007669"/>
    <property type="project" value="UniProtKB-KW"/>
</dbReference>
<gene>
    <name evidence="1" type="ORF">CLV71_102468</name>
</gene>
<accession>A0A4V3FUT2</accession>
<dbReference type="EMBL" id="SOCP01000002">
    <property type="protein sequence ID" value="TDV56401.1"/>
    <property type="molecule type" value="Genomic_DNA"/>
</dbReference>
<sequence length="322" mass="35804">MMEYADLARNRFPWLAETLWLDRPGAEAAWRLLADAVNEFEDDTDLGRGASYRRAQRNAMVRARGIRSLFTLAAGVATPARIPRDWRLLDVLGGDGLLARVLRTVAPQVVSPAVTSDMAGHMVLEALRGGLPAIRQLAQFLFVRDETMDAVIIAYGTHHIGPEERAAACREAARVLRPGGRLVLHDFEEGAPVARWFTEVVHRHSRSGHPYKHFSAAEMERLIAAADLRPVGVRPVYDPLVVEGDDPREVRAALADYLLDMYGLVGLNGRARAETRDAVWALARRYFTYPDGAGPDRPVVYRRRSTWLAEVPRVALVAVGEK</sequence>
<dbReference type="Gene3D" id="3.40.50.150">
    <property type="entry name" value="Vaccinia Virus protein VP39"/>
    <property type="match status" value="1"/>
</dbReference>
<proteinExistence type="predicted"/>
<dbReference type="AlphaFoldDB" id="A0A4V3FUT2"/>